<evidence type="ECO:0000256" key="3">
    <source>
        <dbReference type="ARBA" id="ARBA00022989"/>
    </source>
</evidence>
<evidence type="ECO:0000256" key="1">
    <source>
        <dbReference type="ARBA" id="ARBA00004141"/>
    </source>
</evidence>
<feature type="domain" description="Sugar phosphate transporter" evidence="7">
    <location>
        <begin position="50"/>
        <end position="325"/>
    </location>
</feature>
<dbReference type="InterPro" id="IPR004853">
    <property type="entry name" value="Sugar_P_trans_dom"/>
</dbReference>
<evidence type="ECO:0000313" key="8">
    <source>
        <dbReference type="EMBL" id="JAT69365.1"/>
    </source>
</evidence>
<evidence type="ECO:0000256" key="4">
    <source>
        <dbReference type="ARBA" id="ARBA00023136"/>
    </source>
</evidence>
<dbReference type="EMBL" id="GDKF01009257">
    <property type="protein sequence ID" value="JAT69365.1"/>
    <property type="molecule type" value="Transcribed_RNA"/>
</dbReference>
<evidence type="ECO:0000256" key="2">
    <source>
        <dbReference type="ARBA" id="ARBA00022692"/>
    </source>
</evidence>
<keyword evidence="3 6" id="KW-1133">Transmembrane helix</keyword>
<feature type="transmembrane region" description="Helical" evidence="6">
    <location>
        <begin position="109"/>
        <end position="127"/>
    </location>
</feature>
<dbReference type="Pfam" id="PF03151">
    <property type="entry name" value="TPT"/>
    <property type="match status" value="1"/>
</dbReference>
<feature type="transmembrane region" description="Helical" evidence="6">
    <location>
        <begin position="222"/>
        <end position="244"/>
    </location>
</feature>
<feature type="transmembrane region" description="Helical" evidence="6">
    <location>
        <begin position="43"/>
        <end position="62"/>
    </location>
</feature>
<keyword evidence="2 6" id="KW-0812">Transmembrane</keyword>
<feature type="region of interest" description="Disordered" evidence="5">
    <location>
        <begin position="1"/>
        <end position="26"/>
    </location>
</feature>
<feature type="transmembrane region" description="Helical" evidence="6">
    <location>
        <begin position="168"/>
        <end position="185"/>
    </location>
</feature>
<sequence>MTVETSTAPRPPPPPAFSFTKGSSHGEGDGSHIFGGTSPQARMVVAVAASLLWMTISSWLILVNKALLSGGFPYPMALSSLGMLFSGVCSYLACRVFKVVDARRTVTRRFYLTGVMPVGALMALNLLCGNLAYLYLTVAFIQILKAFTPVITMLAMFLAGLETPTRRLVAAVAGTAVGTAVAAAGEVRLDVLGVAIMMLSEVFEAVRLVLTQRLLQGMRFHPIEGLMYLAPSCFLWLGLGSLLLEAPRMARADALAVVQAQPATFVLAAVLGFGVNSLAYIVIQASSSLTLKVLGTVKNSVVVLLGVALLGERVTLLQGVGYGGSVASFCWYQQIKMQQVHGRAPPPPEVNRTRSSQGPLASETKATLEP</sequence>
<feature type="transmembrane region" description="Helical" evidence="6">
    <location>
        <begin position="133"/>
        <end position="161"/>
    </location>
</feature>
<gene>
    <name evidence="8" type="ORF">g.30788</name>
</gene>
<evidence type="ECO:0000256" key="6">
    <source>
        <dbReference type="SAM" id="Phobius"/>
    </source>
</evidence>
<protein>
    <recommendedName>
        <fullName evidence="7">Sugar phosphate transporter domain-containing protein</fullName>
    </recommendedName>
</protein>
<evidence type="ECO:0000256" key="5">
    <source>
        <dbReference type="SAM" id="MobiDB-lite"/>
    </source>
</evidence>
<reference evidence="8" key="1">
    <citation type="submission" date="2015-08" db="EMBL/GenBank/DDBJ databases">
        <authorList>
            <person name="Babu N.S."/>
            <person name="Beckwith C.J."/>
            <person name="Beseler K.G."/>
            <person name="Brison A."/>
            <person name="Carone J.V."/>
            <person name="Caskin T.P."/>
            <person name="Diamond M."/>
            <person name="Durham M.E."/>
            <person name="Foxe J.M."/>
            <person name="Go M."/>
            <person name="Henderson B.A."/>
            <person name="Jones I.B."/>
            <person name="McGettigan J.A."/>
            <person name="Micheletti S.J."/>
            <person name="Nasrallah M.E."/>
            <person name="Ortiz D."/>
            <person name="Piller C.R."/>
            <person name="Privatt S.R."/>
            <person name="Schneider S.L."/>
            <person name="Sharp S."/>
            <person name="Smith T.C."/>
            <person name="Stanton J.D."/>
            <person name="Ullery H.E."/>
            <person name="Wilson R.J."/>
            <person name="Serrano M.G."/>
            <person name="Buck G."/>
            <person name="Lee V."/>
            <person name="Wang Y."/>
            <person name="Carvalho R."/>
            <person name="Voegtly L."/>
            <person name="Shi R."/>
            <person name="Duckworth R."/>
            <person name="Johnson A."/>
            <person name="Loviza R."/>
            <person name="Walstead R."/>
            <person name="Shah Z."/>
            <person name="Kiflezghi M."/>
            <person name="Wade K."/>
            <person name="Ball S.L."/>
            <person name="Bradley K.W."/>
            <person name="Asai D.J."/>
            <person name="Bowman C.A."/>
            <person name="Russell D.A."/>
            <person name="Pope W.H."/>
            <person name="Jacobs-Sera D."/>
            <person name="Hendrix R.W."/>
            <person name="Hatfull G.F."/>
        </authorList>
    </citation>
    <scope>NUCLEOTIDE SEQUENCE</scope>
</reference>
<dbReference type="GO" id="GO:0016020">
    <property type="term" value="C:membrane"/>
    <property type="evidence" value="ECO:0007669"/>
    <property type="project" value="UniProtKB-SubCell"/>
</dbReference>
<proteinExistence type="predicted"/>
<feature type="transmembrane region" description="Helical" evidence="6">
    <location>
        <begin position="74"/>
        <end position="97"/>
    </location>
</feature>
<feature type="region of interest" description="Disordered" evidence="5">
    <location>
        <begin position="342"/>
        <end position="370"/>
    </location>
</feature>
<evidence type="ECO:0000259" key="7">
    <source>
        <dbReference type="Pfam" id="PF03151"/>
    </source>
</evidence>
<feature type="transmembrane region" description="Helical" evidence="6">
    <location>
        <begin position="264"/>
        <end position="283"/>
    </location>
</feature>
<name>A0A1D1ZRK0_AUXPR</name>
<dbReference type="InterPro" id="IPR050186">
    <property type="entry name" value="TPT_transporter"/>
</dbReference>
<keyword evidence="4 6" id="KW-0472">Membrane</keyword>
<dbReference type="PANTHER" id="PTHR11132">
    <property type="entry name" value="SOLUTE CARRIER FAMILY 35"/>
    <property type="match status" value="1"/>
</dbReference>
<organism evidence="8">
    <name type="scientific">Auxenochlorella protothecoides</name>
    <name type="common">Green microalga</name>
    <name type="synonym">Chlorella protothecoides</name>
    <dbReference type="NCBI Taxonomy" id="3075"/>
    <lineage>
        <taxon>Eukaryota</taxon>
        <taxon>Viridiplantae</taxon>
        <taxon>Chlorophyta</taxon>
        <taxon>core chlorophytes</taxon>
        <taxon>Trebouxiophyceae</taxon>
        <taxon>Chlorellales</taxon>
        <taxon>Chlorellaceae</taxon>
        <taxon>Auxenochlorella</taxon>
    </lineage>
</organism>
<accession>A0A1D1ZRK0</accession>
<comment type="subcellular location">
    <subcellularLocation>
        <location evidence="1">Membrane</location>
        <topology evidence="1">Multi-pass membrane protein</topology>
    </subcellularLocation>
</comment>
<dbReference type="AlphaFoldDB" id="A0A1D1ZRK0"/>